<feature type="region of interest" description="Disordered" evidence="5">
    <location>
        <begin position="1"/>
        <end position="28"/>
    </location>
</feature>
<dbReference type="Gene3D" id="1.20.58.340">
    <property type="entry name" value="Magnesium transport protein CorA, transmembrane region"/>
    <property type="match status" value="1"/>
</dbReference>
<comment type="caution">
    <text evidence="7">The sequence shown here is derived from an EMBL/GenBank/DDBJ whole genome shotgun (WGS) entry which is preliminary data.</text>
</comment>
<feature type="transmembrane region" description="Helical" evidence="6">
    <location>
        <begin position="484"/>
        <end position="504"/>
    </location>
</feature>
<feature type="transmembrane region" description="Helical" evidence="6">
    <location>
        <begin position="525"/>
        <end position="548"/>
    </location>
</feature>
<evidence type="ECO:0000256" key="2">
    <source>
        <dbReference type="ARBA" id="ARBA00022692"/>
    </source>
</evidence>
<dbReference type="OrthoDB" id="3231000at2759"/>
<evidence type="ECO:0000256" key="1">
    <source>
        <dbReference type="ARBA" id="ARBA00004141"/>
    </source>
</evidence>
<evidence type="ECO:0000313" key="8">
    <source>
        <dbReference type="Proteomes" id="UP000244722"/>
    </source>
</evidence>
<proteinExistence type="predicted"/>
<dbReference type="EMBL" id="NESQ01000019">
    <property type="protein sequence ID" value="PUU82944.1"/>
    <property type="molecule type" value="Genomic_DNA"/>
</dbReference>
<accession>A0A2T7A5D7</accession>
<dbReference type="SUPFAM" id="SSF144083">
    <property type="entry name" value="Magnesium transport protein CorA, transmembrane region"/>
    <property type="match status" value="1"/>
</dbReference>
<dbReference type="Proteomes" id="UP000244722">
    <property type="component" value="Unassembled WGS sequence"/>
</dbReference>
<evidence type="ECO:0000256" key="4">
    <source>
        <dbReference type="ARBA" id="ARBA00023136"/>
    </source>
</evidence>
<dbReference type="GO" id="GO:0016020">
    <property type="term" value="C:membrane"/>
    <property type="evidence" value="ECO:0007669"/>
    <property type="project" value="UniProtKB-SubCell"/>
</dbReference>
<organism evidence="7 8">
    <name type="scientific">Tuber borchii</name>
    <name type="common">White truffle</name>
    <dbReference type="NCBI Taxonomy" id="42251"/>
    <lineage>
        <taxon>Eukaryota</taxon>
        <taxon>Fungi</taxon>
        <taxon>Dikarya</taxon>
        <taxon>Ascomycota</taxon>
        <taxon>Pezizomycotina</taxon>
        <taxon>Pezizomycetes</taxon>
        <taxon>Pezizales</taxon>
        <taxon>Tuberaceae</taxon>
        <taxon>Tuber</taxon>
    </lineage>
</organism>
<evidence type="ECO:0000256" key="5">
    <source>
        <dbReference type="SAM" id="MobiDB-lite"/>
    </source>
</evidence>
<feature type="compositionally biased region" description="Polar residues" evidence="5">
    <location>
        <begin position="1"/>
        <end position="10"/>
    </location>
</feature>
<gene>
    <name evidence="7" type="ORF">B9Z19DRAFT_1149564</name>
</gene>
<evidence type="ECO:0008006" key="9">
    <source>
        <dbReference type="Google" id="ProtNLM"/>
    </source>
</evidence>
<dbReference type="InterPro" id="IPR045863">
    <property type="entry name" value="CorA_TM1_TM2"/>
</dbReference>
<feature type="region of interest" description="Disordered" evidence="5">
    <location>
        <begin position="70"/>
        <end position="89"/>
    </location>
</feature>
<reference evidence="7 8" key="1">
    <citation type="submission" date="2017-04" db="EMBL/GenBank/DDBJ databases">
        <title>Draft genome sequence of Tuber borchii Vittad., a whitish edible truffle.</title>
        <authorList>
            <consortium name="DOE Joint Genome Institute"/>
            <person name="Murat C."/>
            <person name="Kuo A."/>
            <person name="Barry K.W."/>
            <person name="Clum A."/>
            <person name="Dockter R.B."/>
            <person name="Fauchery L."/>
            <person name="Iotti M."/>
            <person name="Kohler A."/>
            <person name="Labutti K."/>
            <person name="Lindquist E.A."/>
            <person name="Lipzen A."/>
            <person name="Ohm R.A."/>
            <person name="Wang M."/>
            <person name="Grigoriev I.V."/>
            <person name="Zambonelli A."/>
            <person name="Martin F.M."/>
        </authorList>
    </citation>
    <scope>NUCLEOTIDE SEQUENCE [LARGE SCALE GENOMIC DNA]</scope>
    <source>
        <strain evidence="7 8">Tbo3840</strain>
    </source>
</reference>
<protein>
    <recommendedName>
        <fullName evidence="9">Cora-like Mg2+ transporter protein-domain-containing protein</fullName>
    </recommendedName>
</protein>
<keyword evidence="4 6" id="KW-0472">Membrane</keyword>
<keyword evidence="3 6" id="KW-1133">Transmembrane helix</keyword>
<keyword evidence="8" id="KW-1185">Reference proteome</keyword>
<name>A0A2T7A5D7_TUBBO</name>
<evidence type="ECO:0000256" key="3">
    <source>
        <dbReference type="ARBA" id="ARBA00022989"/>
    </source>
</evidence>
<dbReference type="STRING" id="42251.A0A2T7A5D7"/>
<sequence length="562" mass="64555">MDLGAISTTLRDPRSAHQPPASWQTIGERDFYDERDCLGPSHSLANEKLENRAERDVVIFSYSLDPNHLRRASGNPAERSGPSSRPFDADDDIFFPVSKDELIESTQFAQIINPTEESMQSRLGIIDFPQCYDTYDDTLLNSMAEKLGLQQEGETAFMEAYSQRVRALPGHRRFRTGVSLRAPFKKPSELPKLGSSQDRFILFVSFPYFGRSSEEVTLDQERESLKLLDFRLLGVDASDRRVKVSEEERADIGEILVHQARYMIFDNHTMATFRSKEDSAKDQVPLHRFQERVGAFRAMIHMIANRTELELWASRKLQISLCKLEEEIDRIISDSEIYRGGLGMKRKQKRVQELLIALSRLSADFFAAINVVERQIDILQDLNSVFSTSYRTKAKDSEKGHLHRLNPFHRNAAPIPILSEHPEQIWTKTLDTIDEVVRERKSFIKKIENMDIRRKMLLGFLKSNNEATAMRNILVQQGQQTNTLFALTIVTTAFLPLSFCTLYFGMNNIKEFSDNPLSRRHFWRITGPMCAGITLLAVTIILCGRWNARYKLGKIFDSEKQS</sequence>
<keyword evidence="2 6" id="KW-0812">Transmembrane</keyword>
<dbReference type="AlphaFoldDB" id="A0A2T7A5D7"/>
<evidence type="ECO:0000313" key="7">
    <source>
        <dbReference type="EMBL" id="PUU82944.1"/>
    </source>
</evidence>
<evidence type="ECO:0000256" key="6">
    <source>
        <dbReference type="SAM" id="Phobius"/>
    </source>
</evidence>
<comment type="subcellular location">
    <subcellularLocation>
        <location evidence="1">Membrane</location>
        <topology evidence="1">Multi-pass membrane protein</topology>
    </subcellularLocation>
</comment>